<dbReference type="EMBL" id="JAHMHR010000036">
    <property type="protein sequence ID" value="KAK1672733.1"/>
    <property type="molecule type" value="Genomic_DNA"/>
</dbReference>
<keyword evidence="1" id="KW-0812">Transmembrane</keyword>
<gene>
    <name evidence="2" type="ORF">BDP55DRAFT_244481</name>
</gene>
<dbReference type="AlphaFoldDB" id="A0AAJ0AHV6"/>
<keyword evidence="3" id="KW-1185">Reference proteome</keyword>
<evidence type="ECO:0000313" key="2">
    <source>
        <dbReference type="EMBL" id="KAK1672733.1"/>
    </source>
</evidence>
<reference evidence="2" key="1">
    <citation type="submission" date="2021-06" db="EMBL/GenBank/DDBJ databases">
        <title>Comparative genomics, transcriptomics and evolutionary studies reveal genomic signatures of adaptation to plant cell wall in hemibiotrophic fungi.</title>
        <authorList>
            <consortium name="DOE Joint Genome Institute"/>
            <person name="Baroncelli R."/>
            <person name="Diaz J.F."/>
            <person name="Benocci T."/>
            <person name="Peng M."/>
            <person name="Battaglia E."/>
            <person name="Haridas S."/>
            <person name="Andreopoulos W."/>
            <person name="Labutti K."/>
            <person name="Pangilinan J."/>
            <person name="Floch G.L."/>
            <person name="Makela M.R."/>
            <person name="Henrissat B."/>
            <person name="Grigoriev I.V."/>
            <person name="Crouch J.A."/>
            <person name="De Vries R.P."/>
            <person name="Sukno S.A."/>
            <person name="Thon M.R."/>
        </authorList>
    </citation>
    <scope>NUCLEOTIDE SEQUENCE</scope>
    <source>
        <strain evidence="2">CBS 193.32</strain>
    </source>
</reference>
<feature type="transmembrane region" description="Helical" evidence="1">
    <location>
        <begin position="60"/>
        <end position="86"/>
    </location>
</feature>
<comment type="caution">
    <text evidence="2">The sequence shown here is derived from an EMBL/GenBank/DDBJ whole genome shotgun (WGS) entry which is preliminary data.</text>
</comment>
<name>A0AAJ0AHV6_9PEZI</name>
<evidence type="ECO:0000313" key="3">
    <source>
        <dbReference type="Proteomes" id="UP001224890"/>
    </source>
</evidence>
<dbReference type="GeneID" id="85450758"/>
<dbReference type="RefSeq" id="XP_060426736.1">
    <property type="nucleotide sequence ID" value="XM_060566232.1"/>
</dbReference>
<keyword evidence="1" id="KW-1133">Transmembrane helix</keyword>
<organism evidence="2 3">
    <name type="scientific">Colletotrichum godetiae</name>
    <dbReference type="NCBI Taxonomy" id="1209918"/>
    <lineage>
        <taxon>Eukaryota</taxon>
        <taxon>Fungi</taxon>
        <taxon>Dikarya</taxon>
        <taxon>Ascomycota</taxon>
        <taxon>Pezizomycotina</taxon>
        <taxon>Sordariomycetes</taxon>
        <taxon>Hypocreomycetidae</taxon>
        <taxon>Glomerellales</taxon>
        <taxon>Glomerellaceae</taxon>
        <taxon>Colletotrichum</taxon>
        <taxon>Colletotrichum acutatum species complex</taxon>
    </lineage>
</organism>
<keyword evidence="1" id="KW-0472">Membrane</keyword>
<dbReference type="Proteomes" id="UP001224890">
    <property type="component" value="Unassembled WGS sequence"/>
</dbReference>
<protein>
    <submittedName>
        <fullName evidence="2">Uncharacterized protein</fullName>
    </submittedName>
</protein>
<accession>A0AAJ0AHV6</accession>
<sequence>MRIMKAIFFSRTLHALGTAVGGVEVAGALGCEYSRLANLDAATYAFTCTSPLTPVRAGTALLLFFFSFFFFCCTPSISISLSPALYSKKLANHIHQALTVHVATSYTRAVLLRPVPSRSTVPYFHSARGGFPLPDSRDIFQQSCSRHHSPRSLFTC</sequence>
<evidence type="ECO:0000256" key="1">
    <source>
        <dbReference type="SAM" id="Phobius"/>
    </source>
</evidence>
<proteinExistence type="predicted"/>